<dbReference type="InterPro" id="IPR001789">
    <property type="entry name" value="Sig_transdc_resp-reg_receiver"/>
</dbReference>
<dbReference type="PROSITE" id="PS50110">
    <property type="entry name" value="RESPONSE_REGULATORY"/>
    <property type="match status" value="2"/>
</dbReference>
<dbReference type="InterPro" id="IPR011006">
    <property type="entry name" value="CheY-like_superfamily"/>
</dbReference>
<dbReference type="EC" id="2.7.7.65" evidence="1"/>
<keyword evidence="8" id="KW-1185">Reference proteome</keyword>
<dbReference type="SUPFAM" id="SSF55073">
    <property type="entry name" value="Nucleotide cyclase"/>
    <property type="match status" value="1"/>
</dbReference>
<dbReference type="GO" id="GO:0043709">
    <property type="term" value="P:cell adhesion involved in single-species biofilm formation"/>
    <property type="evidence" value="ECO:0007669"/>
    <property type="project" value="TreeGrafter"/>
</dbReference>
<dbReference type="FunFam" id="3.30.70.270:FF:000001">
    <property type="entry name" value="Diguanylate cyclase domain protein"/>
    <property type="match status" value="1"/>
</dbReference>
<dbReference type="PROSITE" id="PS50887">
    <property type="entry name" value="GGDEF"/>
    <property type="match status" value="1"/>
</dbReference>
<feature type="modified residue" description="4-aspartylphosphate" evidence="3">
    <location>
        <position position="53"/>
    </location>
</feature>
<dbReference type="CDD" id="cd17538">
    <property type="entry name" value="REC_D1_PleD-like"/>
    <property type="match status" value="1"/>
</dbReference>
<reference evidence="7" key="2">
    <citation type="submission" date="2020-09" db="EMBL/GenBank/DDBJ databases">
        <authorList>
            <person name="Sun Q."/>
            <person name="Kim S."/>
        </authorList>
    </citation>
    <scope>NUCLEOTIDE SEQUENCE</scope>
    <source>
        <strain evidence="7">KCTC 42651</strain>
    </source>
</reference>
<feature type="domain" description="Response regulatory" evidence="5">
    <location>
        <begin position="156"/>
        <end position="272"/>
    </location>
</feature>
<evidence type="ECO:0000259" key="5">
    <source>
        <dbReference type="PROSITE" id="PS50110"/>
    </source>
</evidence>
<evidence type="ECO:0000256" key="3">
    <source>
        <dbReference type="PROSITE-ProRule" id="PRU00169"/>
    </source>
</evidence>
<dbReference type="Gene3D" id="6.10.250.690">
    <property type="match status" value="1"/>
</dbReference>
<dbReference type="Pfam" id="PF00072">
    <property type="entry name" value="Response_reg"/>
    <property type="match status" value="2"/>
</dbReference>
<accession>A0A918XSF4</accession>
<evidence type="ECO:0000256" key="2">
    <source>
        <dbReference type="ARBA" id="ARBA00034247"/>
    </source>
</evidence>
<evidence type="ECO:0000256" key="1">
    <source>
        <dbReference type="ARBA" id="ARBA00012528"/>
    </source>
</evidence>
<dbReference type="EMBL" id="BMZS01000004">
    <property type="protein sequence ID" value="GHD49506.1"/>
    <property type="molecule type" value="Genomic_DNA"/>
</dbReference>
<dbReference type="InterPro" id="IPR029787">
    <property type="entry name" value="Nucleotide_cyclase"/>
</dbReference>
<feature type="domain" description="Response regulatory" evidence="5">
    <location>
        <begin position="4"/>
        <end position="120"/>
    </location>
</feature>
<dbReference type="PANTHER" id="PTHR45138:SF9">
    <property type="entry name" value="DIGUANYLATE CYCLASE DGCM-RELATED"/>
    <property type="match status" value="1"/>
</dbReference>
<dbReference type="AlphaFoldDB" id="A0A918XSF4"/>
<reference evidence="7" key="1">
    <citation type="journal article" date="2014" name="Int. J. Syst. Evol. Microbiol.">
        <title>Complete genome sequence of Corynebacterium casei LMG S-19264T (=DSM 44701T), isolated from a smear-ripened cheese.</title>
        <authorList>
            <consortium name="US DOE Joint Genome Institute (JGI-PGF)"/>
            <person name="Walter F."/>
            <person name="Albersmeier A."/>
            <person name="Kalinowski J."/>
            <person name="Ruckert C."/>
        </authorList>
    </citation>
    <scope>NUCLEOTIDE SEQUENCE</scope>
    <source>
        <strain evidence="7">KCTC 42651</strain>
    </source>
</reference>
<feature type="compositionally biased region" description="Low complexity" evidence="4">
    <location>
        <begin position="456"/>
        <end position="473"/>
    </location>
</feature>
<evidence type="ECO:0000256" key="4">
    <source>
        <dbReference type="SAM" id="MobiDB-lite"/>
    </source>
</evidence>
<comment type="caution">
    <text evidence="7">The sequence shown here is derived from an EMBL/GenBank/DDBJ whole genome shotgun (WGS) entry which is preliminary data.</text>
</comment>
<dbReference type="GO" id="GO:0052621">
    <property type="term" value="F:diguanylate cyclase activity"/>
    <property type="evidence" value="ECO:0007669"/>
    <property type="project" value="UniProtKB-EC"/>
</dbReference>
<feature type="region of interest" description="Disordered" evidence="4">
    <location>
        <begin position="447"/>
        <end position="473"/>
    </location>
</feature>
<evidence type="ECO:0000313" key="8">
    <source>
        <dbReference type="Proteomes" id="UP000630353"/>
    </source>
</evidence>
<dbReference type="Gene3D" id="3.30.70.270">
    <property type="match status" value="1"/>
</dbReference>
<name>A0A918XSF4_9PROT</name>
<dbReference type="GO" id="GO:0005886">
    <property type="term" value="C:plasma membrane"/>
    <property type="evidence" value="ECO:0007669"/>
    <property type="project" value="TreeGrafter"/>
</dbReference>
<dbReference type="GO" id="GO:0000160">
    <property type="term" value="P:phosphorelay signal transduction system"/>
    <property type="evidence" value="ECO:0007669"/>
    <property type="project" value="InterPro"/>
</dbReference>
<sequence length="473" mass="52791">MPGRVLVVDDVLPNVKLLEAKLSSEYFEVLTANNGPEALEVIERENPDIVLLDVMMPVMDGFEVCRRIKADPRTTHLPVVMVTALSDVADRVRGIEAGADDFLTKPVHDSALFARVRSLLRLKMMMDEWRLREQTSSQLGMLAPRAMTELDVTSARLLVIEDNTIDAVNMIESLAVDNDEVSRVDSGRAGFEAASNEDPDLVICSLNLEDDDALRLLSQFRAHEATRHLPILMVGEEDQTDRLAKALDLGANDYLMKPVDRNELLARVRTQIRRRRYQELLRENYEQSLSLALTDSLTGLYNRRYLLSHLRRLMQDTANRQKPLSVLMLDVDHFKQVNDTYGHAVGDLALQHITEVMRTNVRNVDTVARLGGEEFVIVMPDTHETFAVRIADRLRQRIADTPMALPDGRALSVTVSIGCAMRGSPPDEDTVEALMQRSDRALYRAKGAGRNRVEQASGADDGDSAAFGGATGF</sequence>
<dbReference type="InterPro" id="IPR050469">
    <property type="entry name" value="Diguanylate_Cyclase"/>
</dbReference>
<dbReference type="InterPro" id="IPR000160">
    <property type="entry name" value="GGDEF_dom"/>
</dbReference>
<proteinExistence type="predicted"/>
<dbReference type="RefSeq" id="WP_189989281.1">
    <property type="nucleotide sequence ID" value="NZ_BMZS01000004.1"/>
</dbReference>
<dbReference type="Gene3D" id="3.40.50.2300">
    <property type="match status" value="1"/>
</dbReference>
<comment type="caution">
    <text evidence="3">Lacks conserved residue(s) required for the propagation of feature annotation.</text>
</comment>
<dbReference type="FunFam" id="3.40.50.2300:FF:000574">
    <property type="entry name" value="Response regulator PleD"/>
    <property type="match status" value="1"/>
</dbReference>
<keyword evidence="3" id="KW-0597">Phosphoprotein</keyword>
<evidence type="ECO:0000313" key="7">
    <source>
        <dbReference type="EMBL" id="GHD49506.1"/>
    </source>
</evidence>
<comment type="catalytic activity">
    <reaction evidence="2">
        <text>2 GTP = 3',3'-c-di-GMP + 2 diphosphate</text>
        <dbReference type="Rhea" id="RHEA:24898"/>
        <dbReference type="ChEBI" id="CHEBI:33019"/>
        <dbReference type="ChEBI" id="CHEBI:37565"/>
        <dbReference type="ChEBI" id="CHEBI:58805"/>
        <dbReference type="EC" id="2.7.7.65"/>
    </reaction>
</comment>
<organism evidence="7 8">
    <name type="scientific">Thalassobaculum fulvum</name>
    <dbReference type="NCBI Taxonomy" id="1633335"/>
    <lineage>
        <taxon>Bacteria</taxon>
        <taxon>Pseudomonadati</taxon>
        <taxon>Pseudomonadota</taxon>
        <taxon>Alphaproteobacteria</taxon>
        <taxon>Rhodospirillales</taxon>
        <taxon>Thalassobaculaceae</taxon>
        <taxon>Thalassobaculum</taxon>
    </lineage>
</organism>
<gene>
    <name evidence="7" type="ORF">GCM10017083_21840</name>
</gene>
<dbReference type="NCBIfam" id="NF007135">
    <property type="entry name" value="PRK09581.1"/>
    <property type="match status" value="1"/>
</dbReference>
<dbReference type="CDD" id="cd01949">
    <property type="entry name" value="GGDEF"/>
    <property type="match status" value="1"/>
</dbReference>
<dbReference type="SUPFAM" id="SSF52172">
    <property type="entry name" value="CheY-like"/>
    <property type="match status" value="2"/>
</dbReference>
<evidence type="ECO:0000259" key="6">
    <source>
        <dbReference type="PROSITE" id="PS50887"/>
    </source>
</evidence>
<dbReference type="PANTHER" id="PTHR45138">
    <property type="entry name" value="REGULATORY COMPONENTS OF SENSORY TRANSDUCTION SYSTEM"/>
    <property type="match status" value="1"/>
</dbReference>
<dbReference type="InterPro" id="IPR043128">
    <property type="entry name" value="Rev_trsase/Diguanyl_cyclase"/>
</dbReference>
<dbReference type="SMART" id="SM00267">
    <property type="entry name" value="GGDEF"/>
    <property type="match status" value="1"/>
</dbReference>
<protein>
    <recommendedName>
        <fullName evidence="1">diguanylate cyclase</fullName>
        <ecNumber evidence="1">2.7.7.65</ecNumber>
    </recommendedName>
</protein>
<dbReference type="SMART" id="SM00448">
    <property type="entry name" value="REC"/>
    <property type="match status" value="2"/>
</dbReference>
<dbReference type="Proteomes" id="UP000630353">
    <property type="component" value="Unassembled WGS sequence"/>
</dbReference>
<dbReference type="NCBIfam" id="TIGR00254">
    <property type="entry name" value="GGDEF"/>
    <property type="match status" value="1"/>
</dbReference>
<dbReference type="Pfam" id="PF00990">
    <property type="entry name" value="GGDEF"/>
    <property type="match status" value="1"/>
</dbReference>
<feature type="domain" description="GGDEF" evidence="6">
    <location>
        <begin position="322"/>
        <end position="458"/>
    </location>
</feature>
<dbReference type="GO" id="GO:1902201">
    <property type="term" value="P:negative regulation of bacterial-type flagellum-dependent cell motility"/>
    <property type="evidence" value="ECO:0007669"/>
    <property type="project" value="TreeGrafter"/>
</dbReference>